<sequence>MKIYSKEIIKHFKNPKNVGKIKDPDGVGEAGNLICGDVMKLYLKIGKNKEGEKIIKDIKFETLGCVVAIANTSLLTTMIKGKKLEDALKIEKEDLIKRLGQPLPPIKIHCSILAVDALKEAIYDYYLKNKIPIPQELKKEHQGIIKTREEIEKKYKGFTIFEEEILRK</sequence>
<feature type="domain" description="NIF system FeS cluster assembly NifU N-terminal" evidence="1">
    <location>
        <begin position="4"/>
        <end position="130"/>
    </location>
</feature>
<dbReference type="Gene3D" id="3.90.1010.10">
    <property type="match status" value="1"/>
</dbReference>
<organism evidence="2 3">
    <name type="scientific">Candidatus Nealsonbacteria bacterium CG_4_10_14_0_8_um_filter_37_14</name>
    <dbReference type="NCBI Taxonomy" id="1974684"/>
    <lineage>
        <taxon>Bacteria</taxon>
        <taxon>Candidatus Nealsoniibacteriota</taxon>
    </lineage>
</organism>
<dbReference type="PANTHER" id="PTHR10093">
    <property type="entry name" value="IRON-SULFUR CLUSTER ASSEMBLY ENZYME NIFU HOMOLOG"/>
    <property type="match status" value="1"/>
</dbReference>
<accession>A0A2M7R734</accession>
<dbReference type="GO" id="GO:0016226">
    <property type="term" value="P:iron-sulfur cluster assembly"/>
    <property type="evidence" value="ECO:0007669"/>
    <property type="project" value="InterPro"/>
</dbReference>
<dbReference type="EMBL" id="PFLW01000050">
    <property type="protein sequence ID" value="PIY89091.1"/>
    <property type="molecule type" value="Genomic_DNA"/>
</dbReference>
<name>A0A2M7R734_9BACT</name>
<reference evidence="3" key="1">
    <citation type="submission" date="2017-09" db="EMBL/GenBank/DDBJ databases">
        <title>Depth-based differentiation of microbial function through sediment-hosted aquifers and enrichment of novel symbionts in the deep terrestrial subsurface.</title>
        <authorList>
            <person name="Probst A.J."/>
            <person name="Ladd B."/>
            <person name="Jarett J.K."/>
            <person name="Geller-Mcgrath D.E."/>
            <person name="Sieber C.M.K."/>
            <person name="Emerson J.B."/>
            <person name="Anantharaman K."/>
            <person name="Thomas B.C."/>
            <person name="Malmstrom R."/>
            <person name="Stieglmeier M."/>
            <person name="Klingl A."/>
            <person name="Woyke T."/>
            <person name="Ryan C.M."/>
            <person name="Banfield J.F."/>
        </authorList>
    </citation>
    <scope>NUCLEOTIDE SEQUENCE [LARGE SCALE GENOMIC DNA]</scope>
</reference>
<dbReference type="InterPro" id="IPR002871">
    <property type="entry name" value="NIF_FeS_clus_asmbl_NifU_N"/>
</dbReference>
<proteinExistence type="predicted"/>
<dbReference type="Pfam" id="PF01592">
    <property type="entry name" value="NifU_N"/>
    <property type="match status" value="1"/>
</dbReference>
<evidence type="ECO:0000259" key="1">
    <source>
        <dbReference type="Pfam" id="PF01592"/>
    </source>
</evidence>
<dbReference type="SUPFAM" id="SSF82649">
    <property type="entry name" value="SufE/NifU"/>
    <property type="match status" value="1"/>
</dbReference>
<evidence type="ECO:0000313" key="3">
    <source>
        <dbReference type="Proteomes" id="UP000230767"/>
    </source>
</evidence>
<evidence type="ECO:0000313" key="2">
    <source>
        <dbReference type="EMBL" id="PIY89091.1"/>
    </source>
</evidence>
<dbReference type="GO" id="GO:0005506">
    <property type="term" value="F:iron ion binding"/>
    <property type="evidence" value="ECO:0007669"/>
    <property type="project" value="InterPro"/>
</dbReference>
<protein>
    <submittedName>
        <fullName evidence="2">Iron-sulfur cluster assembly scaffold protein</fullName>
    </submittedName>
</protein>
<dbReference type="Proteomes" id="UP000230767">
    <property type="component" value="Unassembled WGS sequence"/>
</dbReference>
<gene>
    <name evidence="2" type="ORF">COY73_01995</name>
</gene>
<dbReference type="AlphaFoldDB" id="A0A2M7R734"/>
<dbReference type="CDD" id="cd06664">
    <property type="entry name" value="IscU_like"/>
    <property type="match status" value="1"/>
</dbReference>
<dbReference type="GO" id="GO:0051536">
    <property type="term" value="F:iron-sulfur cluster binding"/>
    <property type="evidence" value="ECO:0007669"/>
    <property type="project" value="InterPro"/>
</dbReference>
<comment type="caution">
    <text evidence="2">The sequence shown here is derived from an EMBL/GenBank/DDBJ whole genome shotgun (WGS) entry which is preliminary data.</text>
</comment>